<feature type="domain" description="Cyclic nucleotide-binding" evidence="1">
    <location>
        <begin position="20"/>
        <end position="115"/>
    </location>
</feature>
<dbReference type="SMART" id="SM00100">
    <property type="entry name" value="cNMP"/>
    <property type="match status" value="1"/>
</dbReference>
<dbReference type="CDD" id="cd00038">
    <property type="entry name" value="CAP_ED"/>
    <property type="match status" value="1"/>
</dbReference>
<dbReference type="OrthoDB" id="1092431at2"/>
<proteinExistence type="predicted"/>
<sequence length="189" mass="21726">MIHLLRQHIQNRLGDDVEGLDKVLATFEERHFKRGELVLKQGDCCTYVYYIATGCLQVFIYDADINENTRDIVTEDNWCADLTSFGSGQPSAENIKAVEPCVLLAVSRPNFQQLMQTVPQFDKVYRQILEASYANSVYRINTFVSLSALDRIKWLMDYRPKLMSRLSNKLIASYLGISQETFSRLKAKI</sequence>
<gene>
    <name evidence="2" type="ORF">E2R66_01000</name>
</gene>
<dbReference type="Pfam" id="PF00027">
    <property type="entry name" value="cNMP_binding"/>
    <property type="match status" value="1"/>
</dbReference>
<dbReference type="RefSeq" id="WP_133229732.1">
    <property type="nucleotide sequence ID" value="NZ_SOZE01000001.1"/>
</dbReference>
<dbReference type="InterPro" id="IPR014710">
    <property type="entry name" value="RmlC-like_jellyroll"/>
</dbReference>
<protein>
    <submittedName>
        <fullName evidence="2">Crp/Fnr family transcriptional regulator</fullName>
    </submittedName>
</protein>
<dbReference type="SUPFAM" id="SSF51206">
    <property type="entry name" value="cAMP-binding domain-like"/>
    <property type="match status" value="1"/>
</dbReference>
<dbReference type="InterPro" id="IPR018490">
    <property type="entry name" value="cNMP-bd_dom_sf"/>
</dbReference>
<dbReference type="Gene3D" id="2.60.120.10">
    <property type="entry name" value="Jelly Rolls"/>
    <property type="match status" value="1"/>
</dbReference>
<organism evidence="2 3">
    <name type="scientific">Mucilaginibacter psychrotolerans</name>
    <dbReference type="NCBI Taxonomy" id="1524096"/>
    <lineage>
        <taxon>Bacteria</taxon>
        <taxon>Pseudomonadati</taxon>
        <taxon>Bacteroidota</taxon>
        <taxon>Sphingobacteriia</taxon>
        <taxon>Sphingobacteriales</taxon>
        <taxon>Sphingobacteriaceae</taxon>
        <taxon>Mucilaginibacter</taxon>
    </lineage>
</organism>
<dbReference type="InterPro" id="IPR000595">
    <property type="entry name" value="cNMP-bd_dom"/>
</dbReference>
<dbReference type="Proteomes" id="UP000297540">
    <property type="component" value="Unassembled WGS sequence"/>
</dbReference>
<dbReference type="EMBL" id="SOZE01000001">
    <property type="protein sequence ID" value="TFF40787.1"/>
    <property type="molecule type" value="Genomic_DNA"/>
</dbReference>
<comment type="caution">
    <text evidence="2">The sequence shown here is derived from an EMBL/GenBank/DDBJ whole genome shotgun (WGS) entry which is preliminary data.</text>
</comment>
<reference evidence="2 3" key="1">
    <citation type="journal article" date="2017" name="Int. J. Syst. Evol. Microbiol.">
        <title>Mucilaginibacterpsychrotolerans sp. nov., isolated from peatlands.</title>
        <authorList>
            <person name="Deng Y."/>
            <person name="Shen L."/>
            <person name="Xu B."/>
            <person name="Liu Y."/>
            <person name="Gu Z."/>
            <person name="Liu H."/>
            <person name="Zhou Y."/>
        </authorList>
    </citation>
    <scope>NUCLEOTIDE SEQUENCE [LARGE SCALE GENOMIC DNA]</scope>
    <source>
        <strain evidence="2 3">NH7-4</strain>
    </source>
</reference>
<accession>A0A4Y8SQI7</accession>
<dbReference type="AlphaFoldDB" id="A0A4Y8SQI7"/>
<evidence type="ECO:0000313" key="2">
    <source>
        <dbReference type="EMBL" id="TFF40787.1"/>
    </source>
</evidence>
<keyword evidence="3" id="KW-1185">Reference proteome</keyword>
<dbReference type="PROSITE" id="PS50042">
    <property type="entry name" value="CNMP_BINDING_3"/>
    <property type="match status" value="1"/>
</dbReference>
<evidence type="ECO:0000313" key="3">
    <source>
        <dbReference type="Proteomes" id="UP000297540"/>
    </source>
</evidence>
<name>A0A4Y8SQI7_9SPHI</name>
<evidence type="ECO:0000259" key="1">
    <source>
        <dbReference type="PROSITE" id="PS50042"/>
    </source>
</evidence>